<comment type="caution">
    <text evidence="2">The sequence shown here is derived from an EMBL/GenBank/DDBJ whole genome shotgun (WGS) entry which is preliminary data.</text>
</comment>
<dbReference type="InterPro" id="IPR015168">
    <property type="entry name" value="SsuA/THI5"/>
</dbReference>
<dbReference type="EMBL" id="WOTB01000005">
    <property type="protein sequence ID" value="NHN84115.1"/>
    <property type="molecule type" value="Genomic_DNA"/>
</dbReference>
<dbReference type="SUPFAM" id="SSF53850">
    <property type="entry name" value="Periplasmic binding protein-like II"/>
    <property type="match status" value="1"/>
</dbReference>
<dbReference type="Proteomes" id="UP000635278">
    <property type="component" value="Unassembled WGS sequence"/>
</dbReference>
<proteinExistence type="predicted"/>
<evidence type="ECO:0000313" key="3">
    <source>
        <dbReference type="Proteomes" id="UP000635278"/>
    </source>
</evidence>
<organism evidence="2 3">
    <name type="scientific">Acetobacter musti</name>
    <dbReference type="NCBI Taxonomy" id="864732"/>
    <lineage>
        <taxon>Bacteria</taxon>
        <taxon>Pseudomonadati</taxon>
        <taxon>Pseudomonadota</taxon>
        <taxon>Alphaproteobacteria</taxon>
        <taxon>Acetobacterales</taxon>
        <taxon>Acetobacteraceae</taxon>
        <taxon>Acetobacter</taxon>
    </lineage>
</organism>
<name>A0ABX0JNC3_9PROT</name>
<reference evidence="2 3" key="1">
    <citation type="journal article" date="2020" name="Int. J. Syst. Evol. Microbiol.">
        <title>Novel acetic acid bacteria from cider fermentations: Acetobacter conturbans sp. nov. and Acetobacter fallax sp. nov.</title>
        <authorList>
            <person name="Sombolestani A.S."/>
            <person name="Cleenwerck I."/>
            <person name="Cnockaert M."/>
            <person name="Borremans W."/>
            <person name="Wieme A.D."/>
            <person name="De Vuyst L."/>
            <person name="Vandamme P."/>
        </authorList>
    </citation>
    <scope>NUCLEOTIDE SEQUENCE [LARGE SCALE GENOMIC DNA]</scope>
    <source>
        <strain evidence="2 3">LMG 30640</strain>
    </source>
</reference>
<evidence type="ECO:0000259" key="1">
    <source>
        <dbReference type="Pfam" id="PF09084"/>
    </source>
</evidence>
<feature type="domain" description="SsuA/THI5-like" evidence="1">
    <location>
        <begin position="49"/>
        <end position="244"/>
    </location>
</feature>
<dbReference type="Pfam" id="PF09084">
    <property type="entry name" value="NMT1"/>
    <property type="match status" value="1"/>
</dbReference>
<dbReference type="Gene3D" id="3.40.190.10">
    <property type="entry name" value="Periplasmic binding protein-like II"/>
    <property type="match status" value="2"/>
</dbReference>
<evidence type="ECO:0000313" key="2">
    <source>
        <dbReference type="EMBL" id="NHN84115.1"/>
    </source>
</evidence>
<accession>A0ABX0JNC3</accession>
<dbReference type="PANTHER" id="PTHR31528">
    <property type="entry name" value="4-AMINO-5-HYDROXYMETHYL-2-METHYLPYRIMIDINE PHOSPHATE SYNTHASE THI11-RELATED"/>
    <property type="match status" value="1"/>
</dbReference>
<sequence>MMTSAKIGRRATFLGLSAAASVTGPMAAMRRGAAAEPLRLVTNWYAQAELGGFYSAQAGGLYEKQGLAVTLQSGGPQINAMQLLIAGACDMIIGQSEAVLMAVQRGIPLVTIGACYPKCMTGLTAHPDVTDLSGLKDHEILISTEGRSTYWPWLRKTYGFRDSQAGVYTYNTQPFIHNPNLAFQSFVSSEPWALEQAKIPFHYFLFSDFGYPTYTNTLVVSRKTFTERRDVLARFLSASADGWLTYLYGDAGPGDVAIRRDNPGVTTEHLAWSREKLRSIHAMGKKGDRLFSMSDEQWAKIQDMVVASGAVAASANWKDAWSLELSDALTQVVPA</sequence>
<dbReference type="PANTHER" id="PTHR31528:SF3">
    <property type="entry name" value="THIAMINE BIOSYNTHESIS PROTEIN HI_0357-RELATED"/>
    <property type="match status" value="1"/>
</dbReference>
<dbReference type="InterPro" id="IPR027939">
    <property type="entry name" value="NMT1/THI5"/>
</dbReference>
<dbReference type="RefSeq" id="WP_173582498.1">
    <property type="nucleotide sequence ID" value="NZ_WOTB01000005.1"/>
</dbReference>
<protein>
    <submittedName>
        <fullName evidence="2">ABC transporter substrate-binding protein</fullName>
    </submittedName>
</protein>
<keyword evidence="3" id="KW-1185">Reference proteome</keyword>
<gene>
    <name evidence="2" type="ORF">GOB93_05585</name>
</gene>